<protein>
    <submittedName>
        <fullName evidence="2">Uncharacterized protein</fullName>
    </submittedName>
</protein>
<comment type="caution">
    <text evidence="2">The sequence shown here is derived from an EMBL/GenBank/DDBJ whole genome shotgun (WGS) entry which is preliminary data.</text>
</comment>
<gene>
    <name evidence="2" type="ORF">PoB_005895400</name>
</gene>
<feature type="region of interest" description="Disordered" evidence="1">
    <location>
        <begin position="50"/>
        <end position="69"/>
    </location>
</feature>
<organism evidence="2 3">
    <name type="scientific">Plakobranchus ocellatus</name>
    <dbReference type="NCBI Taxonomy" id="259542"/>
    <lineage>
        <taxon>Eukaryota</taxon>
        <taxon>Metazoa</taxon>
        <taxon>Spiralia</taxon>
        <taxon>Lophotrochozoa</taxon>
        <taxon>Mollusca</taxon>
        <taxon>Gastropoda</taxon>
        <taxon>Heterobranchia</taxon>
        <taxon>Euthyneura</taxon>
        <taxon>Panpulmonata</taxon>
        <taxon>Sacoglossa</taxon>
        <taxon>Placobranchoidea</taxon>
        <taxon>Plakobranchidae</taxon>
        <taxon>Plakobranchus</taxon>
    </lineage>
</organism>
<dbReference type="Proteomes" id="UP000735302">
    <property type="component" value="Unassembled WGS sequence"/>
</dbReference>
<evidence type="ECO:0000256" key="1">
    <source>
        <dbReference type="SAM" id="MobiDB-lite"/>
    </source>
</evidence>
<reference evidence="2 3" key="1">
    <citation type="journal article" date="2021" name="Elife">
        <title>Chloroplast acquisition without the gene transfer in kleptoplastic sea slugs, Plakobranchus ocellatus.</title>
        <authorList>
            <person name="Maeda T."/>
            <person name="Takahashi S."/>
            <person name="Yoshida T."/>
            <person name="Shimamura S."/>
            <person name="Takaki Y."/>
            <person name="Nagai Y."/>
            <person name="Toyoda A."/>
            <person name="Suzuki Y."/>
            <person name="Arimoto A."/>
            <person name="Ishii H."/>
            <person name="Satoh N."/>
            <person name="Nishiyama T."/>
            <person name="Hasebe M."/>
            <person name="Maruyama T."/>
            <person name="Minagawa J."/>
            <person name="Obokata J."/>
            <person name="Shigenobu S."/>
        </authorList>
    </citation>
    <scope>NUCLEOTIDE SEQUENCE [LARGE SCALE GENOMIC DNA]</scope>
</reference>
<name>A0AAV4CI62_9GAST</name>
<dbReference type="AlphaFoldDB" id="A0AAV4CI62"/>
<accession>A0AAV4CI62</accession>
<proteinExistence type="predicted"/>
<feature type="compositionally biased region" description="Basic and acidic residues" evidence="1">
    <location>
        <begin position="58"/>
        <end position="69"/>
    </location>
</feature>
<evidence type="ECO:0000313" key="2">
    <source>
        <dbReference type="EMBL" id="GFO32449.1"/>
    </source>
</evidence>
<evidence type="ECO:0000313" key="3">
    <source>
        <dbReference type="Proteomes" id="UP000735302"/>
    </source>
</evidence>
<sequence>MKSDRRVWFLHIASPQQGDLMLLGPPPGRGADGGARTRDRRLPADLRMDSQATATYAPKEEHELKGDREKRTFEMPRSRNWERKLDEARGRQKNINLIKH</sequence>
<keyword evidence="3" id="KW-1185">Reference proteome</keyword>
<feature type="region of interest" description="Disordered" evidence="1">
    <location>
        <begin position="18"/>
        <end position="39"/>
    </location>
</feature>
<dbReference type="EMBL" id="BLXT01006630">
    <property type="protein sequence ID" value="GFO32449.1"/>
    <property type="molecule type" value="Genomic_DNA"/>
</dbReference>